<dbReference type="HAMAP" id="MF_00313">
    <property type="entry name" value="Glutaminase"/>
    <property type="match status" value="1"/>
</dbReference>
<evidence type="ECO:0000313" key="12">
    <source>
        <dbReference type="Proteomes" id="UP000053455"/>
    </source>
</evidence>
<accession>A0A0H0XR14</accession>
<name>A0A0H0XR14_9SPHN</name>
<evidence type="ECO:0000256" key="7">
    <source>
        <dbReference type="ARBA" id="ARBA00049534"/>
    </source>
</evidence>
<feature type="domain" description="Glutaminase EF-hand" evidence="10">
    <location>
        <begin position="19"/>
        <end position="96"/>
    </location>
</feature>
<keyword evidence="4" id="KW-0677">Repeat</keyword>
<evidence type="ECO:0000256" key="1">
    <source>
        <dbReference type="ARBA" id="ARBA00011076"/>
    </source>
</evidence>
<evidence type="ECO:0000256" key="2">
    <source>
        <dbReference type="ARBA" id="ARBA00011881"/>
    </source>
</evidence>
<comment type="similarity">
    <text evidence="1 8">Belongs to the glutaminase family.</text>
</comment>
<dbReference type="Proteomes" id="UP000053455">
    <property type="component" value="Unassembled WGS sequence"/>
</dbReference>
<dbReference type="PATRIC" id="fig|874156.12.peg.355"/>
<feature type="binding site" evidence="8">
    <location>
        <position position="288"/>
    </location>
    <ligand>
        <name>substrate</name>
    </ligand>
</feature>
<gene>
    <name evidence="8" type="primary">glsA</name>
    <name evidence="11" type="ORF">AAV99_01710</name>
</gene>
<dbReference type="InterPro" id="IPR036770">
    <property type="entry name" value="Ankyrin_rpt-contain_sf"/>
</dbReference>
<dbReference type="FunFam" id="3.40.710.10:FF:000005">
    <property type="entry name" value="Glutaminase"/>
    <property type="match status" value="1"/>
</dbReference>
<dbReference type="SMART" id="SM00248">
    <property type="entry name" value="ANK"/>
    <property type="match status" value="2"/>
</dbReference>
<sequence length="530" mass="57147">MVTLKSIAADSKGFAAKNLINSLKSEHTQAVSNAMLIRALEEMGLQRDDPRLSSLFEKLDKMPGSGTLDEDGLRSLLGEVEASLVGRALSGSLIIPAFEEFRDQLNSIFETCRGESSGSVASYIPQLARVDPEKFAMAVCTIDGQRHSIGDDQDRFCVQSTCKPVNYAIAHGLSNADSIHNHVGREPSGRSFNELTLNPAGLPHNPMINAGAIMASSLIKPRESLADRFDFVMSTWRDLGGGVEPGFDNTVFLSEKATADRNFALAYFMRENGAFPPNTDLMETLDFYFQCCSISIDVRHMATIAATLANGGVCPTTNQRVLDAEAVRNCLSLMYSCGMYDYSGEFAFTVGIPAKSGVSGALMLVIPGVCGIAIWSPRLDRCGNSVRGVRFAQELSKRYSFHSYATMVPGQELIDPTKSQAERVAEVASSLCSAASVGDLGELRRLVASGADILQADYDGRTALHLAASEGRVGVVRFLLSIGADAEQKDRWGNTALADAEREGMGDAVQLLSNLKTAEPMKSRPRRKAA</sequence>
<evidence type="ECO:0000256" key="6">
    <source>
        <dbReference type="ARBA" id="ARBA00023043"/>
    </source>
</evidence>
<protein>
    <recommendedName>
        <fullName evidence="3 8">Glutaminase</fullName>
        <ecNumber evidence="3 8">3.5.1.2</ecNumber>
    </recommendedName>
</protein>
<dbReference type="GO" id="GO:0006537">
    <property type="term" value="P:glutamate biosynthetic process"/>
    <property type="evidence" value="ECO:0007669"/>
    <property type="project" value="TreeGrafter"/>
</dbReference>
<dbReference type="PROSITE" id="PS50297">
    <property type="entry name" value="ANK_REP_REGION"/>
    <property type="match status" value="1"/>
</dbReference>
<dbReference type="PANTHER" id="PTHR12544:SF29">
    <property type="entry name" value="GLUTAMINASE"/>
    <property type="match status" value="1"/>
</dbReference>
<evidence type="ECO:0000256" key="3">
    <source>
        <dbReference type="ARBA" id="ARBA00012918"/>
    </source>
</evidence>
<dbReference type="SUPFAM" id="SSF56601">
    <property type="entry name" value="beta-lactamase/transpeptidase-like"/>
    <property type="match status" value="1"/>
</dbReference>
<feature type="binding site" evidence="8">
    <location>
        <position position="340"/>
    </location>
    <ligand>
        <name>substrate</name>
    </ligand>
</feature>
<keyword evidence="6 9" id="KW-0040">ANK repeat</keyword>
<keyword evidence="8" id="KW-0007">Acetylation</keyword>
<dbReference type="EC" id="3.5.1.2" evidence="3 8"/>
<dbReference type="SUPFAM" id="SSF48403">
    <property type="entry name" value="Ankyrin repeat"/>
    <property type="match status" value="1"/>
</dbReference>
<dbReference type="Pfam" id="PF04960">
    <property type="entry name" value="Glutaminase"/>
    <property type="match status" value="1"/>
</dbReference>
<dbReference type="GO" id="GO:0006543">
    <property type="term" value="P:L-glutamine catabolic process"/>
    <property type="evidence" value="ECO:0007669"/>
    <property type="project" value="TreeGrafter"/>
</dbReference>
<evidence type="ECO:0000256" key="4">
    <source>
        <dbReference type="ARBA" id="ARBA00022737"/>
    </source>
</evidence>
<dbReference type="InterPro" id="IPR041541">
    <property type="entry name" value="Glutaminase_EF-hand"/>
</dbReference>
<evidence type="ECO:0000256" key="5">
    <source>
        <dbReference type="ARBA" id="ARBA00022801"/>
    </source>
</evidence>
<feature type="binding site" evidence="8">
    <location>
        <position position="358"/>
    </location>
    <ligand>
        <name>substrate</name>
    </ligand>
</feature>
<comment type="caution">
    <text evidence="11">The sequence shown here is derived from an EMBL/GenBank/DDBJ whole genome shotgun (WGS) entry which is preliminary data.</text>
</comment>
<dbReference type="InterPro" id="IPR002110">
    <property type="entry name" value="Ankyrin_rpt"/>
</dbReference>
<feature type="binding site" evidence="8">
    <location>
        <position position="262"/>
    </location>
    <ligand>
        <name>substrate</name>
    </ligand>
</feature>
<dbReference type="EMBL" id="LBHU01000001">
    <property type="protein sequence ID" value="KLI64362.1"/>
    <property type="molecule type" value="Genomic_DNA"/>
</dbReference>
<comment type="subunit">
    <text evidence="2 8">Homotetramer.</text>
</comment>
<dbReference type="Gene3D" id="1.10.238.210">
    <property type="match status" value="1"/>
</dbReference>
<organism evidence="11 12">
    <name type="scientific">Aurantiacibacter marinus</name>
    <dbReference type="NCBI Taxonomy" id="874156"/>
    <lineage>
        <taxon>Bacteria</taxon>
        <taxon>Pseudomonadati</taxon>
        <taxon>Pseudomonadota</taxon>
        <taxon>Alphaproteobacteria</taxon>
        <taxon>Sphingomonadales</taxon>
        <taxon>Erythrobacteraceae</taxon>
        <taxon>Aurantiacibacter</taxon>
    </lineage>
</organism>
<keyword evidence="5 8" id="KW-0378">Hydrolase</keyword>
<dbReference type="OrthoDB" id="9788822at2"/>
<reference evidence="11 12" key="1">
    <citation type="submission" date="2015-04" db="EMBL/GenBank/DDBJ databases">
        <title>The draft genome sequence of Erythrobacter marinus HWDM-33.</title>
        <authorList>
            <person name="Zhuang L."/>
            <person name="Liu Y."/>
            <person name="Shao Z."/>
        </authorList>
    </citation>
    <scope>NUCLEOTIDE SEQUENCE [LARGE SCALE GENOMIC DNA]</scope>
    <source>
        <strain evidence="11 12">HWDM-33</strain>
    </source>
</reference>
<dbReference type="GO" id="GO:0004359">
    <property type="term" value="F:glutaminase activity"/>
    <property type="evidence" value="ECO:0007669"/>
    <property type="project" value="UniProtKB-UniRule"/>
</dbReference>
<dbReference type="PROSITE" id="PS50088">
    <property type="entry name" value="ANK_REPEAT"/>
    <property type="match status" value="1"/>
</dbReference>
<dbReference type="Gene3D" id="1.25.40.20">
    <property type="entry name" value="Ankyrin repeat-containing domain"/>
    <property type="match status" value="1"/>
</dbReference>
<evidence type="ECO:0000313" key="11">
    <source>
        <dbReference type="EMBL" id="KLI64362.1"/>
    </source>
</evidence>
<evidence type="ECO:0000256" key="9">
    <source>
        <dbReference type="PROSITE-ProRule" id="PRU00023"/>
    </source>
</evidence>
<dbReference type="STRING" id="874156.GCA_001021555_00939"/>
<feature type="repeat" description="ANK" evidence="9">
    <location>
        <begin position="459"/>
        <end position="491"/>
    </location>
</feature>
<keyword evidence="12" id="KW-1185">Reference proteome</keyword>
<dbReference type="NCBIfam" id="TIGR03814">
    <property type="entry name" value="Gln_ase"/>
    <property type="match status" value="1"/>
</dbReference>
<dbReference type="InterPro" id="IPR015868">
    <property type="entry name" value="Glutaminase"/>
</dbReference>
<evidence type="ECO:0000256" key="8">
    <source>
        <dbReference type="HAMAP-Rule" id="MF_00313"/>
    </source>
</evidence>
<dbReference type="Pfam" id="PF12796">
    <property type="entry name" value="Ank_2"/>
    <property type="match status" value="1"/>
</dbReference>
<comment type="catalytic activity">
    <reaction evidence="7 8">
        <text>L-glutamine + H2O = L-glutamate + NH4(+)</text>
        <dbReference type="Rhea" id="RHEA:15889"/>
        <dbReference type="ChEBI" id="CHEBI:15377"/>
        <dbReference type="ChEBI" id="CHEBI:28938"/>
        <dbReference type="ChEBI" id="CHEBI:29985"/>
        <dbReference type="ChEBI" id="CHEBI:58359"/>
        <dbReference type="EC" id="3.5.1.2"/>
    </reaction>
</comment>
<dbReference type="AlphaFoldDB" id="A0A0H0XR14"/>
<proteinExistence type="inferred from homology"/>
<dbReference type="Gene3D" id="3.40.710.10">
    <property type="entry name" value="DD-peptidase/beta-lactamase superfamily"/>
    <property type="match status" value="1"/>
</dbReference>
<feature type="binding site" evidence="8">
    <location>
        <position position="209"/>
    </location>
    <ligand>
        <name>substrate</name>
    </ligand>
</feature>
<dbReference type="InterPro" id="IPR012338">
    <property type="entry name" value="Beta-lactam/transpept-like"/>
</dbReference>
<dbReference type="PANTHER" id="PTHR12544">
    <property type="entry name" value="GLUTAMINASE"/>
    <property type="match status" value="1"/>
</dbReference>
<dbReference type="Pfam" id="PF17959">
    <property type="entry name" value="EF-hand_14"/>
    <property type="match status" value="1"/>
</dbReference>
<feature type="binding site" evidence="8">
    <location>
        <position position="160"/>
    </location>
    <ligand>
        <name>substrate</name>
    </ligand>
</feature>
<dbReference type="RefSeq" id="WP_047092224.1">
    <property type="nucleotide sequence ID" value="NZ_LDCP01000001.1"/>
</dbReference>
<feature type="binding site" evidence="8">
    <location>
        <position position="255"/>
    </location>
    <ligand>
        <name>substrate</name>
    </ligand>
</feature>
<evidence type="ECO:0000259" key="10">
    <source>
        <dbReference type="Pfam" id="PF17959"/>
    </source>
</evidence>